<sequence length="94" mass="9896">MFLNISWLGIFDVWEIWVLDFLKGSLNSTYNFDIFNCFCDGFGNSSGGALGRALGRASGGTLCGASGSASGGTSGDASEAALIIKDFRTKNIKK</sequence>
<proteinExistence type="predicted"/>
<evidence type="ECO:0000313" key="2">
    <source>
        <dbReference type="Proteomes" id="UP000789920"/>
    </source>
</evidence>
<name>A0ACA9KS06_9GLOM</name>
<organism evidence="1 2">
    <name type="scientific">Racocetra persica</name>
    <dbReference type="NCBI Taxonomy" id="160502"/>
    <lineage>
        <taxon>Eukaryota</taxon>
        <taxon>Fungi</taxon>
        <taxon>Fungi incertae sedis</taxon>
        <taxon>Mucoromycota</taxon>
        <taxon>Glomeromycotina</taxon>
        <taxon>Glomeromycetes</taxon>
        <taxon>Diversisporales</taxon>
        <taxon>Gigasporaceae</taxon>
        <taxon>Racocetra</taxon>
    </lineage>
</organism>
<gene>
    <name evidence="1" type="ORF">RPERSI_LOCUS1351</name>
</gene>
<accession>A0ACA9KS06</accession>
<reference evidence="1" key="1">
    <citation type="submission" date="2021-06" db="EMBL/GenBank/DDBJ databases">
        <authorList>
            <person name="Kallberg Y."/>
            <person name="Tangrot J."/>
            <person name="Rosling A."/>
        </authorList>
    </citation>
    <scope>NUCLEOTIDE SEQUENCE</scope>
    <source>
        <strain evidence="1">MA461A</strain>
    </source>
</reference>
<dbReference type="EMBL" id="CAJVQC010001216">
    <property type="protein sequence ID" value="CAG8490078.1"/>
    <property type="molecule type" value="Genomic_DNA"/>
</dbReference>
<keyword evidence="2" id="KW-1185">Reference proteome</keyword>
<protein>
    <submittedName>
        <fullName evidence="1">21261_t:CDS:1</fullName>
    </submittedName>
</protein>
<comment type="caution">
    <text evidence="1">The sequence shown here is derived from an EMBL/GenBank/DDBJ whole genome shotgun (WGS) entry which is preliminary data.</text>
</comment>
<evidence type="ECO:0000313" key="1">
    <source>
        <dbReference type="EMBL" id="CAG8490078.1"/>
    </source>
</evidence>
<dbReference type="Proteomes" id="UP000789920">
    <property type="component" value="Unassembled WGS sequence"/>
</dbReference>